<evidence type="ECO:0000259" key="2">
    <source>
        <dbReference type="PROSITE" id="PS50003"/>
    </source>
</evidence>
<dbReference type="Gene3D" id="2.30.29.30">
    <property type="entry name" value="Pleckstrin-homology domain (PH domain)/Phosphotyrosine-binding domain (PTB)"/>
    <property type="match status" value="1"/>
</dbReference>
<reference evidence="4 5" key="1">
    <citation type="journal article" date="2007" name="Science">
        <title>Sea anemone genome reveals ancestral eumetazoan gene repertoire and genomic organization.</title>
        <authorList>
            <person name="Putnam N.H."/>
            <person name="Srivastava M."/>
            <person name="Hellsten U."/>
            <person name="Dirks B."/>
            <person name="Chapman J."/>
            <person name="Salamov A."/>
            <person name="Terry A."/>
            <person name="Shapiro H."/>
            <person name="Lindquist E."/>
            <person name="Kapitonov V.V."/>
            <person name="Jurka J."/>
            <person name="Genikhovich G."/>
            <person name="Grigoriev I.V."/>
            <person name="Lucas S.M."/>
            <person name="Steele R.E."/>
            <person name="Finnerty J.R."/>
            <person name="Technau U."/>
            <person name="Martindale M.Q."/>
            <person name="Rokhsar D.S."/>
        </authorList>
    </citation>
    <scope>NUCLEOTIDE SEQUENCE [LARGE SCALE GENOMIC DNA]</scope>
    <source>
        <strain evidence="5">CH2 X CH6</strain>
    </source>
</reference>
<sequence>IDRRGGRIITLPAHTFQGEQQDEESIGQIVSYLANLPSEDECRLGFSIILDMRSCTWSTAKPVLRSLQECFPEKIHSVYIIKPEGFWERHKTNLKTSKLSFETTLTSLDGLAKFIEPSQLTASLGGTLKYDHTDWLNMRLALEKFLYEAMALLSKLDEIQDGLSKDEFAETQDGLKDQIKKNHHVKKWIVKAPVEILQEEGERILKSIKNPTSEHLVDGFTIQDYKKAEQQVQELVESLILKRQRLRELWNIRKQKLDQCFQFRVFQIDAHKMLKWIKENREDFLINYSEIGNDTESAEELEEEHRNFESSCMNVYGNIHRVLEIADKLSEAGHYEADRIEALAESVDREWKSFDMEVNQRSSLLSCSVAYHKHSEEFLRNIKYWKQYLEDPDLIKNSNVSTVEIKIQELDKLRQEFEDSFHTVSTDSKALLGELQKPAVAFDDQFLKSPEYSEASSHVMDIYLEVHEHHRQLGILWEKQRTRLKDHLHLCMFDQDSKQVIRWIEEHGETFLKKHTGIGKSLVKAEALLKRHEEFEKIAQNTYTNAAKLLEAARHLAQSGECNPEEIQKRVDYFEKRVQEFIGRVNRRKGLLKLAVNFYTRTQKLTELVEQLKSQLELEEVSDNPDNIATVLTNLKHQGEATLDSIHTAIDEGETIVEELKLASADGMDSSSLHHVEKVIKELDRVRRAIEHSWSRRRQQLELWLQLREFERAAKQLKDRLESCEELLERGVVAPDLPRAKQALTHHEDYVQDIENASLRTFCRGEELIDALKQSEIELRVKDPLTAENIDAQTHVHNLLEVLHRKRRDLRDLAEERKIKLEQNLLLRQLESDAKQVVGWVRNGEAMLYACTDLGSSLVEAEALLREHDEFQRAIEKTCQSATEVRQRAEKLIKDGHFEPETIRACADAMTNRWQHLMERSENRKVLITASFNFFNAGEAVGSLMDRLVREYKTEDGDPCSKLIETETTKKLEAMRAIVQSYDDDRESIVHGFSEVKYTADSYLNMITAREVHVDGSYDRAEQQVKDVMDVLKVQEQVVMDLWGVRKTMAEHCVQYLELETSAKEALDWIHENGEFYLSSHPNDGDTEAETRMFLKEHHEFKEAAEEIRDKVRTMLQQAESLVTKSCHHGDGIRQWATAVEKRYKDFSSRMSKYRVRLETKLGYPTIDQEVRILAPQDQPAFALRETSKDSGIHEMTEEKRRSAKRKEFIVNELLQTERAYVGDLKCVIEVSSVRISSKRRMPLRISLSGYCAVFPALRSSAYDVPAGLVGKESIIFGNIQDIYKFHSNTFLQEMEKYETHPEDVGEAFIEWGETFVRFYVSYCKNKPFSNSLLIEHGGNFFSDLQASYGHGLSISAYLIKPVQRITKYQLLLKDLLTCCEGSENSLQAGLDVMLSVPRRANDAMYVNMLHGLEENLDHLGRIILQDAFTVFDPKLLRRKGKDRHVFLFEQALVFSKETKDNDGKVSYLYKYKLKTSELGVTEHIAEDPCKFAVWTGKPPQSEDKRVIKAANIEVKQLWVKELRELIQQ</sequence>
<feature type="non-terminal residue" evidence="4">
    <location>
        <position position="1"/>
    </location>
</feature>
<dbReference type="SMART" id="SM00325">
    <property type="entry name" value="RhoGEF"/>
    <property type="match status" value="1"/>
</dbReference>
<proteinExistence type="predicted"/>
<dbReference type="SMART" id="SM00516">
    <property type="entry name" value="SEC14"/>
    <property type="match status" value="1"/>
</dbReference>
<evidence type="ECO:0000313" key="4">
    <source>
        <dbReference type="EMBL" id="EDO43752.1"/>
    </source>
</evidence>
<evidence type="ECO:0000256" key="1">
    <source>
        <dbReference type="ARBA" id="ARBA00022658"/>
    </source>
</evidence>
<dbReference type="InterPro" id="IPR036865">
    <property type="entry name" value="CRAL-TRIO_dom_sf"/>
</dbReference>
<name>A7RXC9_NEMVE</name>
<dbReference type="InterPro" id="IPR055251">
    <property type="entry name" value="SOS1_NGEF_PH"/>
</dbReference>
<dbReference type="SMART" id="SM00150">
    <property type="entry name" value="SPEC"/>
    <property type="match status" value="6"/>
</dbReference>
<dbReference type="SUPFAM" id="SSF52087">
    <property type="entry name" value="CRAL/TRIO domain"/>
    <property type="match status" value="1"/>
</dbReference>
<dbReference type="InterPro" id="IPR002017">
    <property type="entry name" value="Spectrin_repeat"/>
</dbReference>
<dbReference type="PROSITE" id="PS50010">
    <property type="entry name" value="DH_2"/>
    <property type="match status" value="1"/>
</dbReference>
<dbReference type="CDD" id="cd00160">
    <property type="entry name" value="RhoGEF"/>
    <property type="match status" value="1"/>
</dbReference>
<dbReference type="Gene3D" id="3.40.525.10">
    <property type="entry name" value="CRAL-TRIO lipid binding domain"/>
    <property type="match status" value="1"/>
</dbReference>
<dbReference type="SUPFAM" id="SSF48065">
    <property type="entry name" value="DBL homology domain (DH-domain)"/>
    <property type="match status" value="1"/>
</dbReference>
<dbReference type="InterPro" id="IPR051336">
    <property type="entry name" value="RhoGEF_Guanine_NuclExch_SF"/>
</dbReference>
<feature type="domain" description="DH" evidence="3">
    <location>
        <begin position="1206"/>
        <end position="1404"/>
    </location>
</feature>
<dbReference type="PhylomeDB" id="A7RXC9"/>
<dbReference type="Pfam" id="PF00621">
    <property type="entry name" value="RhoGEF"/>
    <property type="match status" value="1"/>
</dbReference>
<dbReference type="PANTHER" id="PTHR22826">
    <property type="entry name" value="RHO GUANINE EXCHANGE FACTOR-RELATED"/>
    <property type="match status" value="1"/>
</dbReference>
<dbReference type="Pfam" id="PF13716">
    <property type="entry name" value="CRAL_TRIO_2"/>
    <property type="match status" value="1"/>
</dbReference>
<dbReference type="Pfam" id="PF23323">
    <property type="entry name" value="Spectrin_6"/>
    <property type="match status" value="1"/>
</dbReference>
<dbReference type="CDD" id="cd00176">
    <property type="entry name" value="SPEC"/>
    <property type="match status" value="3"/>
</dbReference>
<dbReference type="InterPro" id="IPR000219">
    <property type="entry name" value="DH_dom"/>
</dbReference>
<dbReference type="InterPro" id="IPR035899">
    <property type="entry name" value="DBL_dom_sf"/>
</dbReference>
<dbReference type="GO" id="GO:0005737">
    <property type="term" value="C:cytoplasm"/>
    <property type="evidence" value="ECO:0000318"/>
    <property type="project" value="GO_Central"/>
</dbReference>
<dbReference type="EMBL" id="DS469550">
    <property type="protein sequence ID" value="EDO43752.1"/>
    <property type="molecule type" value="Genomic_DNA"/>
</dbReference>
<gene>
    <name evidence="4" type="ORF">NEMVEDRAFT_v1g96749</name>
</gene>
<feature type="non-terminal residue" evidence="4">
    <location>
        <position position="1529"/>
    </location>
</feature>
<dbReference type="InterPro" id="IPR058918">
    <property type="entry name" value="KALRN/TRIO-like_spectrin"/>
</dbReference>
<dbReference type="HOGENOM" id="CLU_000373_3_0_1"/>
<dbReference type="SUPFAM" id="SSF46966">
    <property type="entry name" value="Spectrin repeat"/>
    <property type="match status" value="5"/>
</dbReference>
<dbReference type="InterPro" id="IPR018159">
    <property type="entry name" value="Spectrin/alpha-actinin"/>
</dbReference>
<dbReference type="Proteomes" id="UP000001593">
    <property type="component" value="Unassembled WGS sequence"/>
</dbReference>
<dbReference type="InterPro" id="IPR001849">
    <property type="entry name" value="PH_domain"/>
</dbReference>
<accession>A7RXC9</accession>
<dbReference type="Gene3D" id="1.20.900.10">
    <property type="entry name" value="Dbl homology (DH) domain"/>
    <property type="match status" value="1"/>
</dbReference>
<dbReference type="STRING" id="45351.A7RXC9"/>
<dbReference type="InParanoid" id="A7RXC9"/>
<evidence type="ECO:0000259" key="3">
    <source>
        <dbReference type="PROSITE" id="PS50010"/>
    </source>
</evidence>
<evidence type="ECO:0000313" key="5">
    <source>
        <dbReference type="Proteomes" id="UP000001593"/>
    </source>
</evidence>
<dbReference type="Pfam" id="PF22697">
    <property type="entry name" value="SOS1_NGEF_PH"/>
    <property type="match status" value="1"/>
</dbReference>
<dbReference type="GO" id="GO:0019898">
    <property type="term" value="C:extrinsic component of membrane"/>
    <property type="evidence" value="ECO:0000318"/>
    <property type="project" value="GO_Central"/>
</dbReference>
<protein>
    <submittedName>
        <fullName evidence="4">Uncharacterized protein</fullName>
    </submittedName>
</protein>
<keyword evidence="1" id="KW-0344">Guanine-nucleotide releasing factor</keyword>
<dbReference type="GO" id="GO:0005085">
    <property type="term" value="F:guanyl-nucleotide exchange factor activity"/>
    <property type="evidence" value="ECO:0000318"/>
    <property type="project" value="GO_Central"/>
</dbReference>
<feature type="domain" description="PH" evidence="2">
    <location>
        <begin position="1416"/>
        <end position="1528"/>
    </location>
</feature>
<dbReference type="InterPro" id="IPR011993">
    <property type="entry name" value="PH-like_dom_sf"/>
</dbReference>
<dbReference type="Gene3D" id="1.20.58.60">
    <property type="match status" value="5"/>
</dbReference>
<dbReference type="PANTHER" id="PTHR22826:SF106">
    <property type="entry name" value="TRIO, ISOFORM A"/>
    <property type="match status" value="1"/>
</dbReference>
<dbReference type="InterPro" id="IPR001251">
    <property type="entry name" value="CRAL-TRIO_dom"/>
</dbReference>
<dbReference type="eggNOG" id="KOG4240">
    <property type="taxonomic scope" value="Eukaryota"/>
</dbReference>
<organism evidence="4 5">
    <name type="scientific">Nematostella vectensis</name>
    <name type="common">Starlet sea anemone</name>
    <dbReference type="NCBI Taxonomy" id="45351"/>
    <lineage>
        <taxon>Eukaryota</taxon>
        <taxon>Metazoa</taxon>
        <taxon>Cnidaria</taxon>
        <taxon>Anthozoa</taxon>
        <taxon>Hexacorallia</taxon>
        <taxon>Actiniaria</taxon>
        <taxon>Edwardsiidae</taxon>
        <taxon>Nematostella</taxon>
    </lineage>
</organism>
<keyword evidence="5" id="KW-1185">Reference proteome</keyword>
<dbReference type="PROSITE" id="PS50003">
    <property type="entry name" value="PH_DOMAIN"/>
    <property type="match status" value="1"/>
</dbReference>
<dbReference type="SUPFAM" id="SSF50729">
    <property type="entry name" value="PH domain-like"/>
    <property type="match status" value="1"/>
</dbReference>
<dbReference type="CDD" id="cd00170">
    <property type="entry name" value="SEC14"/>
    <property type="match status" value="1"/>
</dbReference>
<dbReference type="Pfam" id="PF00435">
    <property type="entry name" value="Spectrin"/>
    <property type="match status" value="4"/>
</dbReference>
<dbReference type="OMA" id="CAARASY"/>